<name>A0A0H4PH93_9BACT</name>
<dbReference type="Gene3D" id="3.50.50.60">
    <property type="entry name" value="FAD/NAD(P)-binding domain"/>
    <property type="match status" value="1"/>
</dbReference>
<organism evidence="2 3">
    <name type="scientific">Cyclobacterium amurskyense</name>
    <dbReference type="NCBI Taxonomy" id="320787"/>
    <lineage>
        <taxon>Bacteria</taxon>
        <taxon>Pseudomonadati</taxon>
        <taxon>Bacteroidota</taxon>
        <taxon>Cytophagia</taxon>
        <taxon>Cytophagales</taxon>
        <taxon>Cyclobacteriaceae</taxon>
        <taxon>Cyclobacterium</taxon>
    </lineage>
</organism>
<dbReference type="OrthoDB" id="9767561at2"/>
<dbReference type="GO" id="GO:0016491">
    <property type="term" value="F:oxidoreductase activity"/>
    <property type="evidence" value="ECO:0007669"/>
    <property type="project" value="InterPro"/>
</dbReference>
<dbReference type="EMBL" id="CP012040">
    <property type="protein sequence ID" value="AKP53901.1"/>
    <property type="molecule type" value="Genomic_DNA"/>
</dbReference>
<accession>A0A0H4PH93</accession>
<dbReference type="Pfam" id="PF01593">
    <property type="entry name" value="Amino_oxidase"/>
    <property type="match status" value="1"/>
</dbReference>
<dbReference type="PATRIC" id="fig|320787.5.peg.5002"/>
<dbReference type="SUPFAM" id="SSF51905">
    <property type="entry name" value="FAD/NAD(P)-binding domain"/>
    <property type="match status" value="1"/>
</dbReference>
<dbReference type="AlphaFoldDB" id="A0A0H4PH93"/>
<protein>
    <submittedName>
        <fullName evidence="2">Putative oxidoreductase</fullName>
    </submittedName>
</protein>
<reference evidence="2 3" key="1">
    <citation type="submission" date="2015-07" db="EMBL/GenBank/DDBJ databases">
        <authorList>
            <person name="Kim K.M."/>
        </authorList>
    </citation>
    <scope>NUCLEOTIDE SEQUENCE [LARGE SCALE GENOMIC DNA]</scope>
    <source>
        <strain evidence="2 3">KCTC 12363</strain>
    </source>
</reference>
<dbReference type="RefSeq" id="WP_048643954.1">
    <property type="nucleotide sequence ID" value="NZ_CP012040.1"/>
</dbReference>
<dbReference type="KEGG" id="camu:CA2015_4565"/>
<dbReference type="Proteomes" id="UP000036520">
    <property type="component" value="Chromosome"/>
</dbReference>
<evidence type="ECO:0000313" key="2">
    <source>
        <dbReference type="EMBL" id="AKP53901.1"/>
    </source>
</evidence>
<evidence type="ECO:0000259" key="1">
    <source>
        <dbReference type="Pfam" id="PF01593"/>
    </source>
</evidence>
<sequence>MLSTEKSVYIIGAGISGLVAAIELERAGYFPVILEGSDSIGGRVKTDETYGYLLDHGFQVLLTAYPELSRYLDLDKLNLKKFKAGAIILEAGGQSFAIHDPIRNPLKVFAMAFSKVGTLWDKYKMYALTKRLKEKSIEAIFTSPQSTTLTYLKDFGFSNRIIHNFFKPFFSGIFLEDQLSTSSRMFEFVFKMFGQGYAAIPEKGMGQIPQQLFEQLAHTQIRFNTKVSLIENNTIHLDSGNSLTADQIIIATAPGKLIGQDNLDYHQVTNLYFTLQQSFIVKPMIGLVPDDKFMINNLVFLTDVSKKYASDGRALLSVSIIKDVKGLENLETLVTKELEALTGIDANFFEHIKTYSIEKALPKLTDVKNSAPLQHVKLFDNVFLAGDQLLNGSINAAMTSGRLAVKALLSNA</sequence>
<feature type="domain" description="Amine oxidase" evidence="1">
    <location>
        <begin position="15"/>
        <end position="409"/>
    </location>
</feature>
<dbReference type="PANTHER" id="PTHR42841">
    <property type="entry name" value="AMINE OXIDASE"/>
    <property type="match status" value="1"/>
</dbReference>
<keyword evidence="3" id="KW-1185">Reference proteome</keyword>
<dbReference type="STRING" id="320787.CA2015_4565"/>
<proteinExistence type="predicted"/>
<dbReference type="InterPro" id="IPR002937">
    <property type="entry name" value="Amino_oxidase"/>
</dbReference>
<dbReference type="InterPro" id="IPR036188">
    <property type="entry name" value="FAD/NAD-bd_sf"/>
</dbReference>
<gene>
    <name evidence="2" type="ORF">CA2015_4565</name>
</gene>
<evidence type="ECO:0000313" key="3">
    <source>
        <dbReference type="Proteomes" id="UP000036520"/>
    </source>
</evidence>